<evidence type="ECO:0000313" key="1">
    <source>
        <dbReference type="EMBL" id="KXV60607.1"/>
    </source>
</evidence>
<gene>
    <name evidence="1" type="ORF">AD947_01985</name>
</gene>
<proteinExistence type="predicted"/>
<accession>A0A149U5F0</accession>
<organism evidence="1 2">
    <name type="scientific">Acetobacter tropicalis</name>
    <dbReference type="NCBI Taxonomy" id="104102"/>
    <lineage>
        <taxon>Bacteria</taxon>
        <taxon>Pseudomonadati</taxon>
        <taxon>Pseudomonadota</taxon>
        <taxon>Alphaproteobacteria</taxon>
        <taxon>Acetobacterales</taxon>
        <taxon>Acetobacteraceae</taxon>
        <taxon>Acetobacter</taxon>
    </lineage>
</organism>
<sequence length="78" mass="9087">MRGIVLSRSVMTVEQKHARQIGAEHDEARREDITRDEPVADFIQVHQQEDPAHHADEDKGCQKQHIRMLLRHNGQEAR</sequence>
<name>A0A149U5F0_9PROT</name>
<evidence type="ECO:0000313" key="2">
    <source>
        <dbReference type="Proteomes" id="UP000075411"/>
    </source>
</evidence>
<protein>
    <submittedName>
        <fullName evidence="1">Uncharacterized protein</fullName>
    </submittedName>
</protein>
<comment type="caution">
    <text evidence="1">The sequence shown here is derived from an EMBL/GenBank/DDBJ whole genome shotgun (WGS) entry which is preliminary data.</text>
</comment>
<reference evidence="1 2" key="1">
    <citation type="submission" date="2015-06" db="EMBL/GenBank/DDBJ databases">
        <title>Improved classification and identification of acetic acid bacteria using matrix-assisted laser desorption/ionization time-of-flight mass spectrometry; Gluconobacter nephelii and Gluconobacter uchimurae are later heterotypic synonyms of Gluconobacter japonicus and Gluconobacter oxydans, respectively.</title>
        <authorList>
            <person name="Li L."/>
            <person name="Cleenwerck I."/>
            <person name="De Vuyst L."/>
            <person name="Vandamme P."/>
        </authorList>
    </citation>
    <scope>NUCLEOTIDE SEQUENCE [LARGE SCALE GENOMIC DNA]</scope>
    <source>
        <strain evidence="1 2">LMG 1663</strain>
    </source>
</reference>
<dbReference type="AlphaFoldDB" id="A0A149U5F0"/>
<dbReference type="Proteomes" id="UP000075411">
    <property type="component" value="Unassembled WGS sequence"/>
</dbReference>
<dbReference type="EMBL" id="LHZT01000087">
    <property type="protein sequence ID" value="KXV60607.1"/>
    <property type="molecule type" value="Genomic_DNA"/>
</dbReference>